<dbReference type="InterPro" id="IPR036770">
    <property type="entry name" value="Ankyrin_rpt-contain_sf"/>
</dbReference>
<gene>
    <name evidence="2" type="ORF">PG997_014225</name>
</gene>
<evidence type="ECO:0000313" key="3">
    <source>
        <dbReference type="Proteomes" id="UP001433268"/>
    </source>
</evidence>
<dbReference type="GeneID" id="92051599"/>
<dbReference type="Gene3D" id="1.25.40.20">
    <property type="entry name" value="Ankyrin repeat-containing domain"/>
    <property type="match status" value="1"/>
</dbReference>
<keyword evidence="3" id="KW-1185">Reference proteome</keyword>
<dbReference type="SUPFAM" id="SSF48403">
    <property type="entry name" value="Ankyrin repeat"/>
    <property type="match status" value="1"/>
</dbReference>
<accession>A0ABR1UT66</accession>
<protein>
    <submittedName>
        <fullName evidence="2">Uncharacterized protein</fullName>
    </submittedName>
</protein>
<reference evidence="2 3" key="1">
    <citation type="submission" date="2023-01" db="EMBL/GenBank/DDBJ databases">
        <title>Analysis of 21 Apiospora genomes using comparative genomics revels a genus with tremendous synthesis potential of carbohydrate active enzymes and secondary metabolites.</title>
        <authorList>
            <person name="Sorensen T."/>
        </authorList>
    </citation>
    <scope>NUCLEOTIDE SEQUENCE [LARGE SCALE GENOMIC DNA]</scope>
    <source>
        <strain evidence="2 3">CBS 114990</strain>
    </source>
</reference>
<dbReference type="RefSeq" id="XP_066660727.1">
    <property type="nucleotide sequence ID" value="XM_066818539.1"/>
</dbReference>
<proteinExistence type="predicted"/>
<feature type="region of interest" description="Disordered" evidence="1">
    <location>
        <begin position="18"/>
        <end position="56"/>
    </location>
</feature>
<name>A0ABR1UT66_9PEZI</name>
<sequence>MVAARLMSKPSVLRTLADEAKSRKKEARTEAPLPIDPRASANATEQPHGTPSGCYCRRPRRVRQRKQSQWGPLVAFDEIETLELHRPDCELSLFASGARNRKLGLAYTGMRAVASWAIACTFSAASGAGGHSIEPNFTYYPTVDRRKSPAFRAMRLMYHCVRYYSHYKRGEIQQRFFIDMCTRRISQLFRDRKANPLDVDSQNNSLISAFASLQRVSRLTPSDDFTLINHQASGCGPLSLAVLAQDEPRAKTILEASPSAIDENNILGLTPLRLALDNPALLRLLVSSATRAHLNNLSFHGGSLLSCAMEICSRKCHENPADTSSNNDRRPVDSVITLLEDDRTALQYDILQHGRHTPNEYCRHGFEEFAKQLKTRRERLKQIATPHLTENQWLDLGLDPTAVLDSHAQGVANELHAKGIIHSFEPYGVSRDLSYRSSVYHHIVGSEEADIFYGIGFRDVSVRDSNGNTPLALATTASAPFGLIDQYLDWLVDHGSDLRAPLPK</sequence>
<comment type="caution">
    <text evidence="2">The sequence shown here is derived from an EMBL/GenBank/DDBJ whole genome shotgun (WGS) entry which is preliminary data.</text>
</comment>
<evidence type="ECO:0000313" key="2">
    <source>
        <dbReference type="EMBL" id="KAK8062128.1"/>
    </source>
</evidence>
<dbReference type="Proteomes" id="UP001433268">
    <property type="component" value="Unassembled WGS sequence"/>
</dbReference>
<evidence type="ECO:0000256" key="1">
    <source>
        <dbReference type="SAM" id="MobiDB-lite"/>
    </source>
</evidence>
<organism evidence="2 3">
    <name type="scientific">Apiospora hydei</name>
    <dbReference type="NCBI Taxonomy" id="1337664"/>
    <lineage>
        <taxon>Eukaryota</taxon>
        <taxon>Fungi</taxon>
        <taxon>Dikarya</taxon>
        <taxon>Ascomycota</taxon>
        <taxon>Pezizomycotina</taxon>
        <taxon>Sordariomycetes</taxon>
        <taxon>Xylariomycetidae</taxon>
        <taxon>Amphisphaeriales</taxon>
        <taxon>Apiosporaceae</taxon>
        <taxon>Apiospora</taxon>
    </lineage>
</organism>
<dbReference type="EMBL" id="JAQQWN010000010">
    <property type="protein sequence ID" value="KAK8062128.1"/>
    <property type="molecule type" value="Genomic_DNA"/>
</dbReference>